<protein>
    <submittedName>
        <fullName evidence="2">ShKT domain-containing protein</fullName>
    </submittedName>
</protein>
<sequence length="457" mass="50359">MRSLFILATFVLSTFSQIPPIVPINSPYGNYGPYSGYQGYSQNYPYSNRYQPNYNPYSSYGYSAINNYPNYQSSIASMGYGSGLSNYPATSQYGISPYTTSLSNYGSAGYNYPNNRFPYSPPQISPYPQTQISPFSSISQSNFNNQGLYGMSAFDNSYGSNSLANYNQPGVSLPPMGIADGSIGGSQLGGSSINCRDQSTQCSVWASTGQCSSQSLMMTRICPISCGTGCINSGPLGTSSNLNNINTLTGLNSIQTMSSLDGPSLGLNGNYEDFNQNSFLESPIGEVYNSWDSYNFDTTMTRLNNLYMNLYNNGQTSLIKPFSNFARITTIFPYSKLQCKDSHINGCPRWASIGLCERHPTYMHTYCKDSCNACGDMSPQNEVYARGSELAFTNNYYPPISPFSQLRSGIYPLKERKPESFDIPAIPITASQNNGIMKRQQQNFNSYKSLPNQQKSI</sequence>
<name>A0AC35TZ80_9BILA</name>
<dbReference type="Proteomes" id="UP000095286">
    <property type="component" value="Unplaced"/>
</dbReference>
<reference evidence="2" key="1">
    <citation type="submission" date="2016-11" db="UniProtKB">
        <authorList>
            <consortium name="WormBaseParasite"/>
        </authorList>
    </citation>
    <scope>IDENTIFICATION</scope>
    <source>
        <strain evidence="2">KR3021</strain>
    </source>
</reference>
<evidence type="ECO:0000313" key="2">
    <source>
        <dbReference type="WBParaSite" id="RSKR_0000580600.1"/>
    </source>
</evidence>
<dbReference type="WBParaSite" id="RSKR_0000580600.1">
    <property type="protein sequence ID" value="RSKR_0000580600.1"/>
    <property type="gene ID" value="RSKR_0000580600"/>
</dbReference>
<proteinExistence type="predicted"/>
<organism evidence="1 2">
    <name type="scientific">Rhabditophanes sp. KR3021</name>
    <dbReference type="NCBI Taxonomy" id="114890"/>
    <lineage>
        <taxon>Eukaryota</taxon>
        <taxon>Metazoa</taxon>
        <taxon>Ecdysozoa</taxon>
        <taxon>Nematoda</taxon>
        <taxon>Chromadorea</taxon>
        <taxon>Rhabditida</taxon>
        <taxon>Tylenchina</taxon>
        <taxon>Panagrolaimomorpha</taxon>
        <taxon>Strongyloidoidea</taxon>
        <taxon>Alloionematidae</taxon>
        <taxon>Rhabditophanes</taxon>
    </lineage>
</organism>
<evidence type="ECO:0000313" key="1">
    <source>
        <dbReference type="Proteomes" id="UP000095286"/>
    </source>
</evidence>
<accession>A0AC35TZ80</accession>